<dbReference type="Gene3D" id="1.10.540.10">
    <property type="entry name" value="Acyl-CoA dehydrogenase/oxidase, N-terminal domain"/>
    <property type="match status" value="1"/>
</dbReference>
<keyword evidence="9" id="KW-1185">Reference proteome</keyword>
<evidence type="ECO:0000256" key="1">
    <source>
        <dbReference type="ARBA" id="ARBA00001974"/>
    </source>
</evidence>
<evidence type="ECO:0000256" key="3">
    <source>
        <dbReference type="ARBA" id="ARBA00022630"/>
    </source>
</evidence>
<comment type="similarity">
    <text evidence="2 5">Belongs to the acyl-CoA dehydrogenase family.</text>
</comment>
<keyword evidence="4 5" id="KW-0274">FAD</keyword>
<keyword evidence="5" id="KW-0560">Oxidoreductase</keyword>
<feature type="domain" description="Acyl-CoA oxidase/dehydrogenase middle" evidence="7">
    <location>
        <begin position="136"/>
        <end position="232"/>
    </location>
</feature>
<proteinExistence type="inferred from homology"/>
<dbReference type="GO" id="GO:0050660">
    <property type="term" value="F:flavin adenine dinucleotide binding"/>
    <property type="evidence" value="ECO:0007669"/>
    <property type="project" value="InterPro"/>
</dbReference>
<accession>A0A076MQY2</accession>
<dbReference type="RefSeq" id="WP_017987146.1">
    <property type="nucleotide sequence ID" value="NZ_AQUL01000001.1"/>
</dbReference>
<organism evidence="8 9">
    <name type="scientific">Amycolatopsis methanolica 239</name>
    <dbReference type="NCBI Taxonomy" id="1068978"/>
    <lineage>
        <taxon>Bacteria</taxon>
        <taxon>Bacillati</taxon>
        <taxon>Actinomycetota</taxon>
        <taxon>Actinomycetes</taxon>
        <taxon>Pseudonocardiales</taxon>
        <taxon>Pseudonocardiaceae</taxon>
        <taxon>Amycolatopsis</taxon>
        <taxon>Amycolatopsis methanolica group</taxon>
    </lineage>
</organism>
<dbReference type="PANTHER" id="PTHR43884:SF12">
    <property type="entry name" value="ISOVALERYL-COA DEHYDROGENASE, MITOCHONDRIAL-RELATED"/>
    <property type="match status" value="1"/>
</dbReference>
<dbReference type="eggNOG" id="COG1960">
    <property type="taxonomic scope" value="Bacteria"/>
</dbReference>
<dbReference type="InterPro" id="IPR036250">
    <property type="entry name" value="AcylCo_DH-like_C"/>
</dbReference>
<dbReference type="InterPro" id="IPR009100">
    <property type="entry name" value="AcylCoA_DH/oxidase_NM_dom_sf"/>
</dbReference>
<dbReference type="HOGENOM" id="CLU_018204_3_6_11"/>
<dbReference type="Pfam" id="PF00441">
    <property type="entry name" value="Acyl-CoA_dh_1"/>
    <property type="match status" value="1"/>
</dbReference>
<feature type="domain" description="Acyl-CoA dehydrogenase/oxidase C-terminal" evidence="6">
    <location>
        <begin position="247"/>
        <end position="393"/>
    </location>
</feature>
<dbReference type="InterPro" id="IPR037069">
    <property type="entry name" value="AcylCoA_DH/ox_N_sf"/>
</dbReference>
<reference evidence="8 9" key="1">
    <citation type="submission" date="2014-07" db="EMBL/GenBank/DDBJ databases">
        <title>Whole Genome Sequence of the Amycolatopsis methanolica 239.</title>
        <authorList>
            <person name="Tang B."/>
        </authorList>
    </citation>
    <scope>NUCLEOTIDE SEQUENCE [LARGE SCALE GENOMIC DNA]</scope>
    <source>
        <strain evidence="8 9">239</strain>
    </source>
</reference>
<dbReference type="EMBL" id="CP009110">
    <property type="protein sequence ID" value="AIJ21280.1"/>
    <property type="molecule type" value="Genomic_DNA"/>
</dbReference>
<dbReference type="AlphaFoldDB" id="A0A076MQY2"/>
<dbReference type="GO" id="GO:0003995">
    <property type="term" value="F:acyl-CoA dehydrogenase activity"/>
    <property type="evidence" value="ECO:0007669"/>
    <property type="project" value="TreeGrafter"/>
</dbReference>
<dbReference type="OrthoDB" id="8876745at2"/>
<sequence>MTVSFDLNPGARALLSDVRDWALAEGRAIARESDDAHSVPDHLATRAMKTCPLDASPLLGVAVDFGVDRDYALSERDGSSTIGVRVSELAAYGDISLVLLLKGAGIGARVVDLLGTDEQIDRWSGGIARGEYRGTGFALTEPNCGSDAIALTTSAVRDGDNWVLNGTKIFCSNGYLADFIVVFATVDRSLGHRGIRAFVVPRHHPGLSIPRANEEKLGVRSMVTSQLTLENVVLPANHCLGDPAREDGFRTAMQTLNSTRPHATSLALGIAQAAHDYAREYLDEHRDGFTARRWGRVDDELRRMNAALDRGRLLIGRAAWLQDQGRDNAKESSAAKAYTCPIAEQVCARTLLLMGADGYSKDHLVEKWYRDIKIMDIWEGSGNIQKLTVSRQLQHHGPRGL</sequence>
<comment type="cofactor">
    <cofactor evidence="1 5">
        <name>FAD</name>
        <dbReference type="ChEBI" id="CHEBI:57692"/>
    </cofactor>
</comment>
<name>A0A076MQY2_AMYME</name>
<dbReference type="PANTHER" id="PTHR43884">
    <property type="entry name" value="ACYL-COA DEHYDROGENASE"/>
    <property type="match status" value="1"/>
</dbReference>
<dbReference type="Gene3D" id="2.40.110.10">
    <property type="entry name" value="Butyryl-CoA Dehydrogenase, subunit A, domain 2"/>
    <property type="match status" value="1"/>
</dbReference>
<protein>
    <submittedName>
        <fullName evidence="8">Acyl-CoA dehydrogenase</fullName>
    </submittedName>
</protein>
<evidence type="ECO:0000313" key="8">
    <source>
        <dbReference type="EMBL" id="AIJ21280.1"/>
    </source>
</evidence>
<dbReference type="STRING" id="1068978.AMETH_1188"/>
<keyword evidence="3 5" id="KW-0285">Flavoprotein</keyword>
<evidence type="ECO:0000259" key="6">
    <source>
        <dbReference type="Pfam" id="PF00441"/>
    </source>
</evidence>
<gene>
    <name evidence="8" type="primary">acd</name>
    <name evidence="8" type="ORF">AMETH_1188</name>
</gene>
<evidence type="ECO:0000313" key="9">
    <source>
        <dbReference type="Proteomes" id="UP000062973"/>
    </source>
</evidence>
<dbReference type="PATRIC" id="fig|1068978.7.peg.1252"/>
<dbReference type="KEGG" id="amq:AMETH_1188"/>
<dbReference type="InterPro" id="IPR006091">
    <property type="entry name" value="Acyl-CoA_Oxase/DH_mid-dom"/>
</dbReference>
<evidence type="ECO:0000256" key="4">
    <source>
        <dbReference type="ARBA" id="ARBA00022827"/>
    </source>
</evidence>
<dbReference type="InterPro" id="IPR009075">
    <property type="entry name" value="AcylCo_DH/oxidase_C"/>
</dbReference>
<dbReference type="InterPro" id="IPR046373">
    <property type="entry name" value="Acyl-CoA_Oxase/DH_mid-dom_sf"/>
</dbReference>
<dbReference type="Pfam" id="PF02770">
    <property type="entry name" value="Acyl-CoA_dh_M"/>
    <property type="match status" value="1"/>
</dbReference>
<evidence type="ECO:0000256" key="2">
    <source>
        <dbReference type="ARBA" id="ARBA00009347"/>
    </source>
</evidence>
<dbReference type="Proteomes" id="UP000062973">
    <property type="component" value="Chromosome"/>
</dbReference>
<dbReference type="SUPFAM" id="SSF56645">
    <property type="entry name" value="Acyl-CoA dehydrogenase NM domain-like"/>
    <property type="match status" value="1"/>
</dbReference>
<evidence type="ECO:0000259" key="7">
    <source>
        <dbReference type="Pfam" id="PF02770"/>
    </source>
</evidence>
<dbReference type="Gene3D" id="1.20.140.10">
    <property type="entry name" value="Butyryl-CoA Dehydrogenase, subunit A, domain 3"/>
    <property type="match status" value="1"/>
</dbReference>
<dbReference type="SUPFAM" id="SSF47203">
    <property type="entry name" value="Acyl-CoA dehydrogenase C-terminal domain-like"/>
    <property type="match status" value="1"/>
</dbReference>
<evidence type="ECO:0000256" key="5">
    <source>
        <dbReference type="RuleBase" id="RU362125"/>
    </source>
</evidence>